<dbReference type="AlphaFoldDB" id="A0A9P4WFW6"/>
<name>A0A9P4WFW6_9PLEO</name>
<protein>
    <submittedName>
        <fullName evidence="2">Uncharacterized protein</fullName>
    </submittedName>
</protein>
<accession>A0A9P4WFW6</accession>
<evidence type="ECO:0000256" key="1">
    <source>
        <dbReference type="SAM" id="MobiDB-lite"/>
    </source>
</evidence>
<feature type="region of interest" description="Disordered" evidence="1">
    <location>
        <begin position="219"/>
        <end position="312"/>
    </location>
</feature>
<feature type="compositionally biased region" description="Polar residues" evidence="1">
    <location>
        <begin position="222"/>
        <end position="239"/>
    </location>
</feature>
<reference evidence="2" key="1">
    <citation type="submission" date="2019-04" db="EMBL/GenBank/DDBJ databases">
        <title>Sequencing of skin fungus with MAO and IRED activity.</title>
        <authorList>
            <person name="Marsaioli A.J."/>
            <person name="Bonatto J.M.C."/>
            <person name="Reis Junior O."/>
        </authorList>
    </citation>
    <scope>NUCLEOTIDE SEQUENCE</scope>
    <source>
        <strain evidence="2">28M1</strain>
    </source>
</reference>
<sequence>MPACPTLHSYLKAQADGKQDDSKAHYLLGFERDKVESLPVKTYIRRLWLAFQSSEKSSLPRYLFDVEAERFAKEVEAWVCDLVKDEDRLAIEIAKDPIVVDEKTKETRSAFLEDIARTMLVTREWGDHLWGHRRFCTSPLANAKRELGDEKPPQWPEDHELIVMTVRHWLAARLQDKLQNPRQAKFVPRVECPQNAAQRREAIAALFPSTALYDSEEEVTDLVTQGSADATEKVTQSQNPEKDTLRRKSTRERKPSARAIDSGRLQAPCTVSTSQADQRECLYKEATEAPSLAHPKAPVAPSPSSDQRSDTHKFATAVPWAAPVAPSPLKKKRRVNPLTGAI</sequence>
<comment type="caution">
    <text evidence="2">The sequence shown here is derived from an EMBL/GenBank/DDBJ whole genome shotgun (WGS) entry which is preliminary data.</text>
</comment>
<proteinExistence type="predicted"/>
<evidence type="ECO:0000313" key="2">
    <source>
        <dbReference type="EMBL" id="KAF3031274.1"/>
    </source>
</evidence>
<keyword evidence="3" id="KW-1185">Reference proteome</keyword>
<organism evidence="2 3">
    <name type="scientific">Didymella heteroderae</name>
    <dbReference type="NCBI Taxonomy" id="1769908"/>
    <lineage>
        <taxon>Eukaryota</taxon>
        <taxon>Fungi</taxon>
        <taxon>Dikarya</taxon>
        <taxon>Ascomycota</taxon>
        <taxon>Pezizomycotina</taxon>
        <taxon>Dothideomycetes</taxon>
        <taxon>Pleosporomycetidae</taxon>
        <taxon>Pleosporales</taxon>
        <taxon>Pleosporineae</taxon>
        <taxon>Didymellaceae</taxon>
        <taxon>Didymella</taxon>
    </lineage>
</organism>
<evidence type="ECO:0000313" key="3">
    <source>
        <dbReference type="Proteomes" id="UP000758155"/>
    </source>
</evidence>
<gene>
    <name evidence="2" type="ORF">E8E12_000680</name>
</gene>
<dbReference type="OrthoDB" id="3737620at2759"/>
<dbReference type="Proteomes" id="UP000758155">
    <property type="component" value="Unassembled WGS sequence"/>
</dbReference>
<dbReference type="EMBL" id="SWKV01000171">
    <property type="protein sequence ID" value="KAF3031274.1"/>
    <property type="molecule type" value="Genomic_DNA"/>
</dbReference>
<feature type="compositionally biased region" description="Basic and acidic residues" evidence="1">
    <location>
        <begin position="277"/>
        <end position="287"/>
    </location>
</feature>